<evidence type="ECO:0000313" key="5">
    <source>
        <dbReference type="EMBL" id="CAF3875666.1"/>
    </source>
</evidence>
<feature type="signal peptide" evidence="1">
    <location>
        <begin position="1"/>
        <end position="21"/>
    </location>
</feature>
<reference evidence="3" key="1">
    <citation type="submission" date="2021-02" db="EMBL/GenBank/DDBJ databases">
        <authorList>
            <person name="Nowell W R."/>
        </authorList>
    </citation>
    <scope>NUCLEOTIDE SEQUENCE</scope>
</reference>
<dbReference type="EMBL" id="CAJOBA010008031">
    <property type="protein sequence ID" value="CAF3818486.1"/>
    <property type="molecule type" value="Genomic_DNA"/>
</dbReference>
<dbReference type="Proteomes" id="UP000677228">
    <property type="component" value="Unassembled WGS sequence"/>
</dbReference>
<dbReference type="EMBL" id="CAJNOQ010005782">
    <property type="protein sequence ID" value="CAF1111307.1"/>
    <property type="molecule type" value="Genomic_DNA"/>
</dbReference>
<dbReference type="EMBL" id="CAJNOK010008020">
    <property type="protein sequence ID" value="CAF1051860.1"/>
    <property type="molecule type" value="Genomic_DNA"/>
</dbReference>
<dbReference type="Proteomes" id="UP000663829">
    <property type="component" value="Unassembled WGS sequence"/>
</dbReference>
<dbReference type="OrthoDB" id="9989343at2759"/>
<keyword evidence="6" id="KW-1185">Reference proteome</keyword>
<gene>
    <name evidence="3" type="ORF">GPM918_LOCUS19247</name>
    <name evidence="2" type="ORF">OVA965_LOCUS16980</name>
    <name evidence="5" type="ORF">SRO942_LOCUS19244</name>
    <name evidence="4" type="ORF">TMI583_LOCUS16989</name>
</gene>
<dbReference type="AlphaFoldDB" id="A0A814PVV5"/>
<evidence type="ECO:0000313" key="3">
    <source>
        <dbReference type="EMBL" id="CAF1111307.1"/>
    </source>
</evidence>
<evidence type="ECO:0000313" key="2">
    <source>
        <dbReference type="EMBL" id="CAF1051860.1"/>
    </source>
</evidence>
<evidence type="ECO:0000313" key="4">
    <source>
        <dbReference type="EMBL" id="CAF3818486.1"/>
    </source>
</evidence>
<sequence length="140" mass="16401">MTHQISFFYVCFALVTPLVFSFSTSNINNNEIELQPSSHARPSSLFHDENESLISSIYNALQYPILDDQEEYANMVSYPHTRKLHHTQPVVHLQKKAADFERIIKPCNQMPLTNRVSEYQDCVRSRMMLLGKRKRRNLSR</sequence>
<name>A0A814PVV5_9BILA</name>
<keyword evidence="1" id="KW-0732">Signal</keyword>
<organism evidence="3 6">
    <name type="scientific">Didymodactylos carnosus</name>
    <dbReference type="NCBI Taxonomy" id="1234261"/>
    <lineage>
        <taxon>Eukaryota</taxon>
        <taxon>Metazoa</taxon>
        <taxon>Spiralia</taxon>
        <taxon>Gnathifera</taxon>
        <taxon>Rotifera</taxon>
        <taxon>Eurotatoria</taxon>
        <taxon>Bdelloidea</taxon>
        <taxon>Philodinida</taxon>
        <taxon>Philodinidae</taxon>
        <taxon>Didymodactylos</taxon>
    </lineage>
</organism>
<dbReference type="Proteomes" id="UP000681722">
    <property type="component" value="Unassembled WGS sequence"/>
</dbReference>
<dbReference type="EMBL" id="CAJOBC010005782">
    <property type="protein sequence ID" value="CAF3875666.1"/>
    <property type="molecule type" value="Genomic_DNA"/>
</dbReference>
<comment type="caution">
    <text evidence="3">The sequence shown here is derived from an EMBL/GenBank/DDBJ whole genome shotgun (WGS) entry which is preliminary data.</text>
</comment>
<evidence type="ECO:0000256" key="1">
    <source>
        <dbReference type="SAM" id="SignalP"/>
    </source>
</evidence>
<feature type="chain" id="PRO_5035601917" evidence="1">
    <location>
        <begin position="22"/>
        <end position="140"/>
    </location>
</feature>
<protein>
    <submittedName>
        <fullName evidence="3">Uncharacterized protein</fullName>
    </submittedName>
</protein>
<evidence type="ECO:0000313" key="6">
    <source>
        <dbReference type="Proteomes" id="UP000663829"/>
    </source>
</evidence>
<proteinExistence type="predicted"/>
<accession>A0A814PVV5</accession>
<dbReference type="Proteomes" id="UP000682733">
    <property type="component" value="Unassembled WGS sequence"/>
</dbReference>